<evidence type="ECO:0000313" key="2">
    <source>
        <dbReference type="EMBL" id="KAK1364488.1"/>
    </source>
</evidence>
<protein>
    <submittedName>
        <fullName evidence="2">Uncharacterized protein</fullName>
    </submittedName>
</protein>
<evidence type="ECO:0000256" key="1">
    <source>
        <dbReference type="SAM" id="MobiDB-lite"/>
    </source>
</evidence>
<organism evidence="2 3">
    <name type="scientific">Heracleum sosnowskyi</name>
    <dbReference type="NCBI Taxonomy" id="360622"/>
    <lineage>
        <taxon>Eukaryota</taxon>
        <taxon>Viridiplantae</taxon>
        <taxon>Streptophyta</taxon>
        <taxon>Embryophyta</taxon>
        <taxon>Tracheophyta</taxon>
        <taxon>Spermatophyta</taxon>
        <taxon>Magnoliopsida</taxon>
        <taxon>eudicotyledons</taxon>
        <taxon>Gunneridae</taxon>
        <taxon>Pentapetalae</taxon>
        <taxon>asterids</taxon>
        <taxon>campanulids</taxon>
        <taxon>Apiales</taxon>
        <taxon>Apiaceae</taxon>
        <taxon>Apioideae</taxon>
        <taxon>apioid superclade</taxon>
        <taxon>Tordylieae</taxon>
        <taxon>Tordyliinae</taxon>
        <taxon>Heracleum</taxon>
    </lineage>
</organism>
<name>A0AAD8M9X6_9APIA</name>
<keyword evidence="3" id="KW-1185">Reference proteome</keyword>
<sequence length="219" mass="24625">MDSGDQWTGAMDGSCCEGKRKKCTAGMYRPSASLEPMPLAMMPPSENSASGAEHMLEVHDPETEIEYHMNMEIEENTARQAQRQMRKFTSTFTELCNGFVTSNKKVEELGKHVTNLEGQIQIWKDKEAKWDEKKKEIERERNEAREEARRAVNEKRSLEQKLEKAAKQYKTGLGSFVAYLANGEGKSMGDYVDELAKETPGNSRSPADGAEHEANLMGP</sequence>
<reference evidence="2" key="2">
    <citation type="submission" date="2023-05" db="EMBL/GenBank/DDBJ databases">
        <authorList>
            <person name="Schelkunov M.I."/>
        </authorList>
    </citation>
    <scope>NUCLEOTIDE SEQUENCE</scope>
    <source>
        <strain evidence="2">Hsosn_3</strain>
        <tissue evidence="2">Leaf</tissue>
    </source>
</reference>
<feature type="compositionally biased region" description="Basic and acidic residues" evidence="1">
    <location>
        <begin position="209"/>
        <end position="219"/>
    </location>
</feature>
<dbReference type="EMBL" id="JAUIZM010000009">
    <property type="protein sequence ID" value="KAK1364488.1"/>
    <property type="molecule type" value="Genomic_DNA"/>
</dbReference>
<gene>
    <name evidence="2" type="ORF">POM88_040049</name>
</gene>
<feature type="region of interest" description="Disordered" evidence="1">
    <location>
        <begin position="195"/>
        <end position="219"/>
    </location>
</feature>
<dbReference type="AlphaFoldDB" id="A0AAD8M9X6"/>
<evidence type="ECO:0000313" key="3">
    <source>
        <dbReference type="Proteomes" id="UP001237642"/>
    </source>
</evidence>
<proteinExistence type="predicted"/>
<comment type="caution">
    <text evidence="2">The sequence shown here is derived from an EMBL/GenBank/DDBJ whole genome shotgun (WGS) entry which is preliminary data.</text>
</comment>
<reference evidence="2" key="1">
    <citation type="submission" date="2023-02" db="EMBL/GenBank/DDBJ databases">
        <title>Genome of toxic invasive species Heracleum sosnowskyi carries increased number of genes despite the absence of recent whole-genome duplications.</title>
        <authorList>
            <person name="Schelkunov M."/>
            <person name="Shtratnikova V."/>
            <person name="Makarenko M."/>
            <person name="Klepikova A."/>
            <person name="Omelchenko D."/>
            <person name="Novikova G."/>
            <person name="Obukhova E."/>
            <person name="Bogdanov V."/>
            <person name="Penin A."/>
            <person name="Logacheva M."/>
        </authorList>
    </citation>
    <scope>NUCLEOTIDE SEQUENCE</scope>
    <source>
        <strain evidence="2">Hsosn_3</strain>
        <tissue evidence="2">Leaf</tissue>
    </source>
</reference>
<accession>A0AAD8M9X6</accession>
<dbReference type="Proteomes" id="UP001237642">
    <property type="component" value="Unassembled WGS sequence"/>
</dbReference>
<feature type="region of interest" description="Disordered" evidence="1">
    <location>
        <begin position="137"/>
        <end position="159"/>
    </location>
</feature>